<dbReference type="CDD" id="cd06268">
    <property type="entry name" value="PBP1_ABC_transporter_LIVBP-like"/>
    <property type="match status" value="1"/>
</dbReference>
<dbReference type="InterPro" id="IPR006311">
    <property type="entry name" value="TAT_signal"/>
</dbReference>
<dbReference type="AlphaFoldDB" id="A0A399F447"/>
<dbReference type="OrthoDB" id="176845at2"/>
<evidence type="ECO:0000256" key="1">
    <source>
        <dbReference type="ARBA" id="ARBA00010062"/>
    </source>
</evidence>
<feature type="domain" description="Leucine-binding protein" evidence="3">
    <location>
        <begin position="50"/>
        <end position="388"/>
    </location>
</feature>
<dbReference type="PANTHER" id="PTHR30483">
    <property type="entry name" value="LEUCINE-SPECIFIC-BINDING PROTEIN"/>
    <property type="match status" value="1"/>
</dbReference>
<dbReference type="PROSITE" id="PS51318">
    <property type="entry name" value="TAT"/>
    <property type="match status" value="1"/>
</dbReference>
<sequence length="434" mass="47386">MPRTTPQARPLTRRQVLAFGGSTLALGALRALAQPKEEALRLGVVLPSQPRSGLERAVVEAARTGLEMGKEEYGFNASLVGQRLEVLLRTAPDPQAAAREAERLVGSEEVFALVGGFGGQAEALSRLAEQRRVLFLNIGSPSDRLRQEACSRYTFHLEASAAMYLDALAAWFIQAGFRSWFLVYEQGAEGQALYQRARKSLLERHFGAREAGRASVAPGQPDFRTALEAIRRAQPQAVLLLLGAEGQLDFLGRYEAAGLGAAVTGFPHPETQTRAFFAASRGRAPRAGAGHRAVLWEAKLDAYGARELNARFRQRSKKPMDPSAWAGYQAVKVLFETASFAGSLEGARLVSHLENPGTVFDVHKGIGVSFRPWDHQLRQSLYLVKISPGAKEDWDLAGLVGELPAIYRPGTDPVERLDQLGDLRRDSSCRFGGR</sequence>
<comment type="similarity">
    <text evidence="1">Belongs to the leucine-binding protein family.</text>
</comment>
<dbReference type="InterPro" id="IPR051010">
    <property type="entry name" value="BCAA_transport"/>
</dbReference>
<accession>A0A399F447</accession>
<dbReference type="PANTHER" id="PTHR30483:SF6">
    <property type="entry name" value="PERIPLASMIC BINDING PROTEIN OF ABC TRANSPORTER FOR NATURAL AMINO ACIDS"/>
    <property type="match status" value="1"/>
</dbReference>
<dbReference type="Gene3D" id="3.40.50.2300">
    <property type="match status" value="2"/>
</dbReference>
<dbReference type="RefSeq" id="WP_119313991.1">
    <property type="nucleotide sequence ID" value="NZ_QXDL01000020.1"/>
</dbReference>
<dbReference type="InterPro" id="IPR028081">
    <property type="entry name" value="Leu-bd"/>
</dbReference>
<proteinExistence type="inferred from homology"/>
<evidence type="ECO:0000256" key="2">
    <source>
        <dbReference type="ARBA" id="ARBA00022729"/>
    </source>
</evidence>
<dbReference type="InterPro" id="IPR028082">
    <property type="entry name" value="Peripla_BP_I"/>
</dbReference>
<keyword evidence="2" id="KW-0732">Signal</keyword>
<evidence type="ECO:0000313" key="5">
    <source>
        <dbReference type="Proteomes" id="UP000265715"/>
    </source>
</evidence>
<keyword evidence="5" id="KW-1185">Reference proteome</keyword>
<evidence type="ECO:0000259" key="3">
    <source>
        <dbReference type="Pfam" id="PF13458"/>
    </source>
</evidence>
<evidence type="ECO:0000313" key="4">
    <source>
        <dbReference type="EMBL" id="RIH89391.1"/>
    </source>
</evidence>
<dbReference type="Proteomes" id="UP000265715">
    <property type="component" value="Unassembled WGS sequence"/>
</dbReference>
<dbReference type="SUPFAM" id="SSF53822">
    <property type="entry name" value="Periplasmic binding protein-like I"/>
    <property type="match status" value="1"/>
</dbReference>
<dbReference type="Pfam" id="PF13458">
    <property type="entry name" value="Peripla_BP_6"/>
    <property type="match status" value="1"/>
</dbReference>
<protein>
    <submittedName>
        <fullName evidence="4">ABC transporter, substrate binding protein, PQQ-dependent alcohol dehydrogenase system</fullName>
    </submittedName>
</protein>
<dbReference type="EMBL" id="QXDL01000020">
    <property type="protein sequence ID" value="RIH89391.1"/>
    <property type="molecule type" value="Genomic_DNA"/>
</dbReference>
<reference evidence="4 5" key="1">
    <citation type="submission" date="2018-08" db="EMBL/GenBank/DDBJ databases">
        <title>Meiothermus terrae DSM 26712 genome sequencing project.</title>
        <authorList>
            <person name="Da Costa M.S."/>
            <person name="Albuquerque L."/>
            <person name="Raposo P."/>
            <person name="Froufe H.J.C."/>
            <person name="Barroso C.S."/>
            <person name="Egas C."/>
        </authorList>
    </citation>
    <scope>NUCLEOTIDE SEQUENCE [LARGE SCALE GENOMIC DNA]</scope>
    <source>
        <strain evidence="4 5">DSM 26712</strain>
    </source>
</reference>
<comment type="caution">
    <text evidence="4">The sequence shown here is derived from an EMBL/GenBank/DDBJ whole genome shotgun (WGS) entry which is preliminary data.</text>
</comment>
<gene>
    <name evidence="4" type="ORF">Mterra_00784</name>
</gene>
<organism evidence="4 5">
    <name type="scientific">Calidithermus terrae</name>
    <dbReference type="NCBI Taxonomy" id="1408545"/>
    <lineage>
        <taxon>Bacteria</taxon>
        <taxon>Thermotogati</taxon>
        <taxon>Deinococcota</taxon>
        <taxon>Deinococci</taxon>
        <taxon>Thermales</taxon>
        <taxon>Thermaceae</taxon>
        <taxon>Calidithermus</taxon>
    </lineage>
</organism>
<name>A0A399F447_9DEIN</name>